<dbReference type="PANTHER" id="PTHR30383">
    <property type="entry name" value="THIOESTERASE 1/PROTEASE 1/LYSOPHOSPHOLIPASE L1"/>
    <property type="match status" value="1"/>
</dbReference>
<dbReference type="RefSeq" id="WP_120637801.1">
    <property type="nucleotide sequence ID" value="NZ_RAQU01000035.1"/>
</dbReference>
<accession>A0A3A9JLU4</accession>
<organism evidence="3 6">
    <name type="scientific">Teichococcus wenyumeiae</name>
    <dbReference type="NCBI Taxonomy" id="2478470"/>
    <lineage>
        <taxon>Bacteria</taxon>
        <taxon>Pseudomonadati</taxon>
        <taxon>Pseudomonadota</taxon>
        <taxon>Alphaproteobacteria</taxon>
        <taxon>Acetobacterales</taxon>
        <taxon>Roseomonadaceae</taxon>
        <taxon>Roseomonas</taxon>
    </lineage>
</organism>
<dbReference type="InterPro" id="IPR051532">
    <property type="entry name" value="Ester_Hydrolysis_Enzymes"/>
</dbReference>
<proteinExistence type="predicted"/>
<feature type="signal peptide" evidence="1">
    <location>
        <begin position="1"/>
        <end position="22"/>
    </location>
</feature>
<feature type="chain" id="PRO_5017389588" evidence="1">
    <location>
        <begin position="23"/>
        <end position="246"/>
    </location>
</feature>
<evidence type="ECO:0000313" key="5">
    <source>
        <dbReference type="Proteomes" id="UP000274097"/>
    </source>
</evidence>
<dbReference type="OrthoDB" id="9794725at2"/>
<reference evidence="3 6" key="1">
    <citation type="submission" date="2018-09" db="EMBL/GenBank/DDBJ databases">
        <title>Roseomonas sp. nov., isolated from feces of Tibetan antelopes in the Qinghai-Tibet plateau, China.</title>
        <authorList>
            <person name="Tian Z."/>
        </authorList>
    </citation>
    <scope>NUCLEOTIDE SEQUENCE [LARGE SCALE GENOMIC DNA]</scope>
    <source>
        <strain evidence="4 5">Z23</strain>
        <strain evidence="3 6">Z24</strain>
    </source>
</reference>
<evidence type="ECO:0000256" key="1">
    <source>
        <dbReference type="SAM" id="SignalP"/>
    </source>
</evidence>
<evidence type="ECO:0000313" key="3">
    <source>
        <dbReference type="EMBL" id="RKK04704.1"/>
    </source>
</evidence>
<dbReference type="Pfam" id="PF13472">
    <property type="entry name" value="Lipase_GDSL_2"/>
    <property type="match status" value="1"/>
</dbReference>
<dbReference type="EMBL" id="RFLX01000010">
    <property type="protein sequence ID" value="RMI20650.1"/>
    <property type="molecule type" value="Genomic_DNA"/>
</dbReference>
<dbReference type="InterPro" id="IPR036514">
    <property type="entry name" value="SGNH_hydro_sf"/>
</dbReference>
<dbReference type="PANTHER" id="PTHR30383:SF5">
    <property type="entry name" value="SGNH HYDROLASE-TYPE ESTERASE DOMAIN-CONTAINING PROTEIN"/>
    <property type="match status" value="1"/>
</dbReference>
<gene>
    <name evidence="3" type="ORF">D6Z83_07995</name>
    <name evidence="4" type="ORF">EBE87_14370</name>
</gene>
<dbReference type="EMBL" id="RAQU01000035">
    <property type="protein sequence ID" value="RKK04704.1"/>
    <property type="molecule type" value="Genomic_DNA"/>
</dbReference>
<protein>
    <submittedName>
        <fullName evidence="3">GDSL family lipase</fullName>
    </submittedName>
</protein>
<dbReference type="SUPFAM" id="SSF52266">
    <property type="entry name" value="SGNH hydrolase"/>
    <property type="match status" value="1"/>
</dbReference>
<dbReference type="GO" id="GO:0004622">
    <property type="term" value="F:phosphatidylcholine lysophospholipase activity"/>
    <property type="evidence" value="ECO:0007669"/>
    <property type="project" value="TreeGrafter"/>
</dbReference>
<feature type="domain" description="SGNH hydrolase-type esterase" evidence="2">
    <location>
        <begin position="70"/>
        <end position="231"/>
    </location>
</feature>
<dbReference type="Proteomes" id="UP000278036">
    <property type="component" value="Unassembled WGS sequence"/>
</dbReference>
<dbReference type="InterPro" id="IPR013830">
    <property type="entry name" value="SGNH_hydro"/>
</dbReference>
<dbReference type="Proteomes" id="UP000274097">
    <property type="component" value="Unassembled WGS sequence"/>
</dbReference>
<evidence type="ECO:0000313" key="6">
    <source>
        <dbReference type="Proteomes" id="UP000278036"/>
    </source>
</evidence>
<name>A0A3A9JLU4_9PROT</name>
<dbReference type="Gene3D" id="3.40.50.1110">
    <property type="entry name" value="SGNH hydrolase"/>
    <property type="match status" value="1"/>
</dbReference>
<dbReference type="AlphaFoldDB" id="A0A3A9JLU4"/>
<sequence>MSRAAFLALLAGLAAGPALAQAACPSLPPRANPPPEALPAQVPGPWWQPRVQELDRVLASTDLSRVRLLFLGDSITQAWFPLIFQQFYGMRAALNLGVGTDTTQGLLWRLNRLPLGAALKPELVVLLIGTNNAHNPRAEDVALGVAENIRLIRQRSPQSRILLVGVLPRGETAQDPFRASITAINAMIARCADNKHVFYADPGPMLLDGAGNLSDQIAYDRLHPTMVGYAILSTALEPQIRTLLGK</sequence>
<keyword evidence="5" id="KW-1185">Reference proteome</keyword>
<dbReference type="InParanoid" id="A0A3A9JLU4"/>
<evidence type="ECO:0000259" key="2">
    <source>
        <dbReference type="Pfam" id="PF13472"/>
    </source>
</evidence>
<comment type="caution">
    <text evidence="3">The sequence shown here is derived from an EMBL/GenBank/DDBJ whole genome shotgun (WGS) entry which is preliminary data.</text>
</comment>
<evidence type="ECO:0000313" key="4">
    <source>
        <dbReference type="EMBL" id="RMI20650.1"/>
    </source>
</evidence>
<keyword evidence="1" id="KW-0732">Signal</keyword>